<accession>A0A087LYL9</accession>
<keyword evidence="7" id="KW-0869">Chloride channel</keyword>
<dbReference type="Gene3D" id="3.10.580.10">
    <property type="entry name" value="CBS-domain"/>
    <property type="match status" value="1"/>
</dbReference>
<feature type="transmembrane region" description="Helical" evidence="10">
    <location>
        <begin position="50"/>
        <end position="72"/>
    </location>
</feature>
<dbReference type="AlphaFoldDB" id="A0A087LYL9"/>
<comment type="subcellular location">
    <subcellularLocation>
        <location evidence="1">Membrane</location>
        <topology evidence="1">Multi-pass membrane protein</topology>
    </subcellularLocation>
</comment>
<feature type="transmembrane region" description="Helical" evidence="10">
    <location>
        <begin position="256"/>
        <end position="273"/>
    </location>
</feature>
<feature type="transmembrane region" description="Helical" evidence="10">
    <location>
        <begin position="351"/>
        <end position="376"/>
    </location>
</feature>
<keyword evidence="9" id="KW-0407">Ion channel</keyword>
<dbReference type="Gene3D" id="1.10.3080.10">
    <property type="entry name" value="Clc chloride channel"/>
    <property type="match status" value="1"/>
</dbReference>
<keyword evidence="12" id="KW-1185">Reference proteome</keyword>
<dbReference type="EMBL" id="JQGC01000020">
    <property type="protein sequence ID" value="KFL29722.1"/>
    <property type="molecule type" value="Genomic_DNA"/>
</dbReference>
<name>A0A087LYL9_9HYPH</name>
<gene>
    <name evidence="11" type="ORF">JP75_19150</name>
</gene>
<reference evidence="11 12" key="1">
    <citation type="submission" date="2014-08" db="EMBL/GenBank/DDBJ databases">
        <authorList>
            <person name="Hassan Y.I."/>
            <person name="Lepp D."/>
            <person name="Zhou T."/>
        </authorList>
    </citation>
    <scope>NUCLEOTIDE SEQUENCE [LARGE SCALE GENOMIC DNA]</scope>
    <source>
        <strain evidence="11 12">IFO13584</strain>
    </source>
</reference>
<feature type="transmembrane region" description="Helical" evidence="10">
    <location>
        <begin position="210"/>
        <end position="236"/>
    </location>
</feature>
<dbReference type="InterPro" id="IPR050368">
    <property type="entry name" value="ClC-type_chloride_channel"/>
</dbReference>
<keyword evidence="6 10" id="KW-0472">Membrane</keyword>
<comment type="caution">
    <text evidence="11">The sequence shown here is derived from an EMBL/GenBank/DDBJ whole genome shotgun (WGS) entry which is preliminary data.</text>
</comment>
<dbReference type="Pfam" id="PF00654">
    <property type="entry name" value="Voltage_CLC"/>
    <property type="match status" value="1"/>
</dbReference>
<keyword evidence="8" id="KW-0868">Chloride</keyword>
<dbReference type="PRINTS" id="PR00762">
    <property type="entry name" value="CLCHANNEL"/>
</dbReference>
<evidence type="ECO:0000313" key="12">
    <source>
        <dbReference type="Proteomes" id="UP000028981"/>
    </source>
</evidence>
<dbReference type="GO" id="GO:0034707">
    <property type="term" value="C:chloride channel complex"/>
    <property type="evidence" value="ECO:0007669"/>
    <property type="project" value="UniProtKB-KW"/>
</dbReference>
<dbReference type="Proteomes" id="UP000028981">
    <property type="component" value="Unassembled WGS sequence"/>
</dbReference>
<feature type="transmembrane region" description="Helical" evidence="10">
    <location>
        <begin position="382"/>
        <end position="403"/>
    </location>
</feature>
<dbReference type="SUPFAM" id="SSF81340">
    <property type="entry name" value="Clc chloride channel"/>
    <property type="match status" value="1"/>
</dbReference>
<evidence type="ECO:0000256" key="3">
    <source>
        <dbReference type="ARBA" id="ARBA00022692"/>
    </source>
</evidence>
<feature type="transmembrane region" description="Helical" evidence="10">
    <location>
        <begin position="147"/>
        <end position="172"/>
    </location>
</feature>
<evidence type="ECO:0000256" key="8">
    <source>
        <dbReference type="ARBA" id="ARBA00023214"/>
    </source>
</evidence>
<evidence type="ECO:0000256" key="1">
    <source>
        <dbReference type="ARBA" id="ARBA00004141"/>
    </source>
</evidence>
<evidence type="ECO:0000256" key="5">
    <source>
        <dbReference type="ARBA" id="ARBA00023065"/>
    </source>
</evidence>
<feature type="transmembrane region" description="Helical" evidence="10">
    <location>
        <begin position="178"/>
        <end position="198"/>
    </location>
</feature>
<keyword evidence="4 10" id="KW-1133">Transmembrane helix</keyword>
<dbReference type="STRING" id="46914.JP75_19150"/>
<dbReference type="CDD" id="cd00400">
    <property type="entry name" value="Voltage_gated_ClC"/>
    <property type="match status" value="1"/>
</dbReference>
<dbReference type="InterPro" id="IPR014743">
    <property type="entry name" value="Cl-channel_core"/>
</dbReference>
<dbReference type="PANTHER" id="PTHR43427:SF6">
    <property type="entry name" value="CHLORIDE CHANNEL PROTEIN CLC-E"/>
    <property type="match status" value="1"/>
</dbReference>
<sequence>MRSTLLFVLGSVVGALGGLVVTGVSNLTQVLHHALFGLGAGARLSEQAALGHPLLATVPAVGGILMGATIVLNRKYRKRQPVDPIEANALHGGRMSMRESAVITSQTVISSSFGASVGLEAGYTQLASAAGSWLATRFRLRRNEVRMLVGCGAAGAIAAAFGAPLTGAFYAFELIVGIYSIGLLAPVVGAALAGNLLAVQLGAVQTHIELGAIAAVGPYDIVAFVALGLIGGSFAVMLMRFVGLVERALVASRLPIWLRPAIGGLAVGGLGLITPQVLSSGHGALHLQFSQSFGLFALVGLLVLKSMASAISLGAGFRGGLFFASLFLGALIGKISAMGASLIGMQVDVGLAAVVGMAAVATGVVGGPLTLTFLILETTNDLAISGAVMVASAISGVLVREMFGFSFSTWRLHLRGESIRAPYDIGRIRSLTVGAIMRRDITTIEKETSLSEFRQRFPLGSTERVVAMDSSGAYEGIVLVAEAYQPWEGEEPLETIEPLLRHKDRFLLAGINASDAAAMFEREGSEELAVVENITSRKVIGLLTEAYLLRRYSAALDQGWKDLTS</sequence>
<protein>
    <submittedName>
        <fullName evidence="11">Chloride channel protein</fullName>
    </submittedName>
</protein>
<evidence type="ECO:0000256" key="6">
    <source>
        <dbReference type="ARBA" id="ARBA00023136"/>
    </source>
</evidence>
<evidence type="ECO:0000256" key="2">
    <source>
        <dbReference type="ARBA" id="ARBA00022448"/>
    </source>
</evidence>
<dbReference type="PANTHER" id="PTHR43427">
    <property type="entry name" value="CHLORIDE CHANNEL PROTEIN CLC-E"/>
    <property type="match status" value="1"/>
</dbReference>
<dbReference type="SUPFAM" id="SSF54631">
    <property type="entry name" value="CBS-domain pair"/>
    <property type="match status" value="1"/>
</dbReference>
<feature type="transmembrane region" description="Helical" evidence="10">
    <location>
        <begin position="321"/>
        <end position="344"/>
    </location>
</feature>
<feature type="transmembrane region" description="Helical" evidence="10">
    <location>
        <begin position="293"/>
        <end position="315"/>
    </location>
</feature>
<evidence type="ECO:0000256" key="10">
    <source>
        <dbReference type="SAM" id="Phobius"/>
    </source>
</evidence>
<keyword evidence="5" id="KW-0406">Ion transport</keyword>
<evidence type="ECO:0000256" key="4">
    <source>
        <dbReference type="ARBA" id="ARBA00022989"/>
    </source>
</evidence>
<dbReference type="InterPro" id="IPR046342">
    <property type="entry name" value="CBS_dom_sf"/>
</dbReference>
<evidence type="ECO:0000256" key="9">
    <source>
        <dbReference type="ARBA" id="ARBA00023303"/>
    </source>
</evidence>
<keyword evidence="2" id="KW-0813">Transport</keyword>
<dbReference type="InterPro" id="IPR001807">
    <property type="entry name" value="ClC"/>
</dbReference>
<evidence type="ECO:0000313" key="11">
    <source>
        <dbReference type="EMBL" id="KFL29722.1"/>
    </source>
</evidence>
<dbReference type="GO" id="GO:0005254">
    <property type="term" value="F:chloride channel activity"/>
    <property type="evidence" value="ECO:0007669"/>
    <property type="project" value="UniProtKB-KW"/>
</dbReference>
<proteinExistence type="predicted"/>
<evidence type="ECO:0000256" key="7">
    <source>
        <dbReference type="ARBA" id="ARBA00023173"/>
    </source>
</evidence>
<keyword evidence="3 10" id="KW-0812">Transmembrane</keyword>
<organism evidence="11 12">
    <name type="scientific">Devosia riboflavina</name>
    <dbReference type="NCBI Taxonomy" id="46914"/>
    <lineage>
        <taxon>Bacteria</taxon>
        <taxon>Pseudomonadati</taxon>
        <taxon>Pseudomonadota</taxon>
        <taxon>Alphaproteobacteria</taxon>
        <taxon>Hyphomicrobiales</taxon>
        <taxon>Devosiaceae</taxon>
        <taxon>Devosia</taxon>
    </lineage>
</organism>